<feature type="region of interest" description="Disordered" evidence="1">
    <location>
        <begin position="94"/>
        <end position="114"/>
    </location>
</feature>
<proteinExistence type="predicted"/>
<dbReference type="Proteomes" id="UP000324222">
    <property type="component" value="Unassembled WGS sequence"/>
</dbReference>
<evidence type="ECO:0000313" key="3">
    <source>
        <dbReference type="Proteomes" id="UP000324222"/>
    </source>
</evidence>
<organism evidence="2 3">
    <name type="scientific">Portunus trituberculatus</name>
    <name type="common">Swimming crab</name>
    <name type="synonym">Neptunus trituberculatus</name>
    <dbReference type="NCBI Taxonomy" id="210409"/>
    <lineage>
        <taxon>Eukaryota</taxon>
        <taxon>Metazoa</taxon>
        <taxon>Ecdysozoa</taxon>
        <taxon>Arthropoda</taxon>
        <taxon>Crustacea</taxon>
        <taxon>Multicrustacea</taxon>
        <taxon>Malacostraca</taxon>
        <taxon>Eumalacostraca</taxon>
        <taxon>Eucarida</taxon>
        <taxon>Decapoda</taxon>
        <taxon>Pleocyemata</taxon>
        <taxon>Brachyura</taxon>
        <taxon>Eubrachyura</taxon>
        <taxon>Portunoidea</taxon>
        <taxon>Portunidae</taxon>
        <taxon>Portuninae</taxon>
        <taxon>Portunus</taxon>
    </lineage>
</organism>
<feature type="compositionally biased region" description="Polar residues" evidence="1">
    <location>
        <begin position="1"/>
        <end position="10"/>
    </location>
</feature>
<sequence length="114" mass="12048">MGVTISSSESGHVRPPASNFSTRRANRSSQGLSTRGSTSGGSTAYGNGGVNINPSSHQPMSAQDSAHYSQWNVILEALAEIQSEISKLKVDRQYPSNSPCVPLVSDVPPTHQPL</sequence>
<feature type="region of interest" description="Disordered" evidence="1">
    <location>
        <begin position="1"/>
        <end position="64"/>
    </location>
</feature>
<dbReference type="EMBL" id="VSRR010068822">
    <property type="protein sequence ID" value="MPC85565.1"/>
    <property type="molecule type" value="Genomic_DNA"/>
</dbReference>
<evidence type="ECO:0000313" key="2">
    <source>
        <dbReference type="EMBL" id="MPC85565.1"/>
    </source>
</evidence>
<evidence type="ECO:0000256" key="1">
    <source>
        <dbReference type="SAM" id="MobiDB-lite"/>
    </source>
</evidence>
<accession>A0A5B7ISZ6</accession>
<gene>
    <name evidence="2" type="ORF">E2C01_080346</name>
</gene>
<dbReference type="AlphaFoldDB" id="A0A5B7ISZ6"/>
<reference evidence="2 3" key="1">
    <citation type="submission" date="2019-05" db="EMBL/GenBank/DDBJ databases">
        <title>Another draft genome of Portunus trituberculatus and its Hox gene families provides insights of decapod evolution.</title>
        <authorList>
            <person name="Jeong J.-H."/>
            <person name="Song I."/>
            <person name="Kim S."/>
            <person name="Choi T."/>
            <person name="Kim D."/>
            <person name="Ryu S."/>
            <person name="Kim W."/>
        </authorList>
    </citation>
    <scope>NUCLEOTIDE SEQUENCE [LARGE SCALE GENOMIC DNA]</scope>
    <source>
        <tissue evidence="2">Muscle</tissue>
    </source>
</reference>
<name>A0A5B7ISZ6_PORTR</name>
<feature type="compositionally biased region" description="Low complexity" evidence="1">
    <location>
        <begin position="28"/>
        <end position="45"/>
    </location>
</feature>
<protein>
    <submittedName>
        <fullName evidence="2">Uncharacterized protein</fullName>
    </submittedName>
</protein>
<keyword evidence="3" id="KW-1185">Reference proteome</keyword>
<feature type="compositionally biased region" description="Polar residues" evidence="1">
    <location>
        <begin position="50"/>
        <end position="64"/>
    </location>
</feature>
<comment type="caution">
    <text evidence="2">The sequence shown here is derived from an EMBL/GenBank/DDBJ whole genome shotgun (WGS) entry which is preliminary data.</text>
</comment>